<feature type="region of interest" description="Disordered" evidence="1">
    <location>
        <begin position="849"/>
        <end position="880"/>
    </location>
</feature>
<feature type="compositionally biased region" description="Polar residues" evidence="1">
    <location>
        <begin position="1923"/>
        <end position="1932"/>
    </location>
</feature>
<evidence type="ECO:0000313" key="4">
    <source>
        <dbReference type="EMBL" id="KAI1882338.1"/>
    </source>
</evidence>
<feature type="region of interest" description="Disordered" evidence="1">
    <location>
        <begin position="1592"/>
        <end position="1611"/>
    </location>
</feature>
<evidence type="ECO:0000259" key="3">
    <source>
        <dbReference type="Pfam" id="PF24630"/>
    </source>
</evidence>
<sequence>MEGRFFSLFEVVALAAEDTGLPRLTGELKEKELALILQLKDFGLLVIIHSSYFLTYEGRLSEMTETLLAMFVFPDSRVVQKETKLLRSKSSLSPDVLQVLPGLNYAETEAEKCPPGQQGTLCELLEQRLQSYATLIHPGMPDSPSREASGIPDQYDMPEMLNHLYSTPRCREVTVRRLQAYLRQPETYTLPVARAVELLAVGQEERGDDADDDVYYCLSSPEEFQSAPIDLCGDGASVEEETAQAERSEGVTSHLEEGENEIALPIDLSQPTVPEDHVTPGTAVLTCAEPPAEVMVSPTTPMSGDLPTDHVPAIAGDKGVLGEASQPTPEKITECVSEKPVVGTVVTESTDQASELPFEKGHLSLKLVIKPTPSKRRGGRRRRRRKKVTYTVAQKALVSDVAQSTVIETAVQQPQPLKRKGFGYGLKTIVTDCGRVFIPHGSEILPKDIASLTKTRRGRRRKHAEETEVEPAGVPSQSVEKMDVQVPSMDTADQRVLPMDTADQQAPPTETSEQQSAPTETSEQQAPPTETSEQQAPPIDTAVQQAPPIETDIEALLMKTAALQVPHTEAHSKHVQPIETADRPETGEFTADTADTVPSSPPEHHQIKDSETEKPPDKISSEETQGSRALISVKELRTIVQKINRRKLKCPDGRTLAMYVADLANGEPQKKKSKSDGGAENEQGRVDDGSGCAFSATAENAKNTNLLGSDPTKSEKTQRTDRREGTRLRKNSPRRTDLKSSLASNELIQLLKNQTPPSDMVEQGKLKPFKKRPRSRITESKKENRLLNSDTPASHDSETVGQSQSQGLRPKGHRVGPDGASLVSELGSAGAGQRADALTLLADLALSASGDEASQKRGPAPESNIPARGRRRTAKCKLPLRSPPPQGLVVEGEIILTISKEHSYSLPPSSMLLGLTGGPHQLSAQSVVETCSPSGQQEPLEHIDKDGVTPMCQEKRGREEMTNQLPNVPSPHPVTGRHKRGFSSGRRIVQEGKTIRVTRRWKEKYEFNLDSKYTNDPLDKSVLRALHGPWDFRIEETFEQTHLILHMWIGLFYSRSTTRFFQTDPNGPVLEGRPPSEGARGEPRLKGAMPVGSPGPEVHRHPSETQGCATLTSPTAPPPPPPLEQEVLDLREESKKAAEPILPCPKVLDLSQKHSEVLDLRVPSKHTREACPPNSTQTEPGKTQLSPVHKPTPRHYNYSSIHQLYLHSEFNYQDHRASVDIISDELSEEGDDSNKSWPEDDSDNGCSLACPDTDKVLRNEPLYTQLCEHTARVCIGKDKVLNGTHKAAALVKDGNIVCSAYSYLRLINQGSGNCRRRQRTSYIQPCRFTNNGHRATGELQPVANTDHDSIKGTGVPDENNFCKGKERTASHDGNDFSKDEEHAIQCDGFEARKAEDHTAVNEGNYLTKDVKGTSVHFGNNIGEDYTAAHNQNDCGAGKERVGVVHDRIDCIDGKECTAVHDGKGFSKDEDAAMDKGLQCNDSSKGEEPIAVLDGNDFNKDEHKAEHDWKDSVCKKHTAVHDGNDFTKDENELVHDANEFIADEELIAEEDENDYSEDKHTAVHDGNAFTKDEHESVHDGKEFIADELMAEDDGNDFSEDNEHTAVQHDNDYSKNELVAEHDGNYVSKDDKSCTEVHDQIPEENTAVPAGYKEVHEGKNFGEDEENTTVPGDDGEHTAEPERNDFSKDKEYIVGHDGKDFSKDEECTAGHDGKDFDNDEEDTAVPEGTDEPTELHDGKDAIKDEERTVVSDLNETHDRSSASQEETPLAILGESDLVNTSGIQTPLCENNDSSRICDSENSTFQNRSPTPTLDELPYDQNISPSGSLSGTNTAVSDPSILNCIESTSRSPTPTQDETPCSQDPYTYASLSLAKSLPPSPVELAGSNKTAPAADSLQGDNETCPGSIPSLTLGEKHTVDKAYSCSGPTSDQFSQSDRKPYPSCKDESSSKSITDSDVVAACLVTKSPSGEVLRSHSSDELCPNLTETPGDKSITWTKEISLSRELPCPDSLSSNKKANSPSESTADFQSSPLSQYQLCPSSSPVSMADDQCKPIVLSSADSLSSHPEPTCSSSKAMAAEDALYSGPKSAPSGSSSISSDVNACLKSVPPQGPEVYGDHQQNLDRRCSDRSDNSAEELPYSGNEMIPNGNHRVWTPDSEPCRLVTGSPCKNYSSDDSSHSSHKPCADGKERPRETVTFSRSRPSSLRKYSPAVHSPPGSGSDSAYDSLQSSIRREHEPIGSARPTANLLLGHRNYRSRSSYVSTGSPPDDGCGWLRTHSKRPVIAVKPCKNECQGGSDMSLALEGGKTKSPIATESSSDPGAKCTAMGHFKKWLARGQDVDEEEYSGQVDRVSVSSGSASGDGRGEEDAAGSPVEGHVGTLDSNLMRGRRETHETLGHRPAELCTEFVYHCQDEYDEQEMDDEVLDYSKAGSFSFGIDQSQVVGRSWPSCSVHHVGRAEEMDWLSYCRSGRKDHMSLDRVHIKQEEDEGPSVRPSSIITVLDHKGNRKTYENYPITKTLTNEHTRTVQNTSKGNSHLYSFLQKWEELHHAKPDLTQSSLDLEYLIFSEKMNQILKKNQRKVDSSGSTRYPWLKHSTTDNENSPCGSPMVVQFSELEDYVSEDPCGTPMSLSKRRIKVDMPEGVRQRTSEASTSSCPSSSEMPLRLKRLSFSNSIAESCPTVSNITVECARSYHAMMNDVCSGKKPLHRRDKFKRERNLQPHNNDFCKQIKEDMYGSLQNNLNAVVRQSFKAKFRFYIMVTSTDAFFEQTKELLEAEGHVSVGPDQFDLEGGGSPTPLLIIIRNEDIADHISTIPHLLELKKAPSVLFAGVDRPDDVLNLTHQELFSRGGFVVCDAAALDSLSLDNIKRLVGFLEELSEKGRWKWLLHYKDSRQLRENARRSSEARDLKNFVDSCQEAGLVEVMPYHECDVISRERPDYLCCLLRLQVQHATARFPIFITDAPEDSFGKCGILAMNISTFLRISRTDTCTIL</sequence>
<feature type="compositionally biased region" description="Low complexity" evidence="1">
    <location>
        <begin position="2346"/>
        <end position="2358"/>
    </location>
</feature>
<feature type="region of interest" description="Disordered" evidence="1">
    <location>
        <begin position="1965"/>
        <end position="2044"/>
    </location>
</feature>
<dbReference type="InterPro" id="IPR046432">
    <property type="entry name" value="TASOR"/>
</dbReference>
<feature type="compositionally biased region" description="Low complexity" evidence="1">
    <location>
        <begin position="2082"/>
        <end position="2096"/>
    </location>
</feature>
<dbReference type="InterPro" id="IPR056243">
    <property type="entry name" value="TASOR_ab_dom"/>
</dbReference>
<feature type="region of interest" description="Disordered" evidence="1">
    <location>
        <begin position="502"/>
        <end position="539"/>
    </location>
</feature>
<feature type="region of interest" description="Disordered" evidence="1">
    <location>
        <begin position="2637"/>
        <end position="2657"/>
    </location>
</feature>
<feature type="compositionally biased region" description="Polar residues" evidence="1">
    <location>
        <begin position="1173"/>
        <end position="1186"/>
    </location>
</feature>
<accession>A0A8T3CHV0</accession>
<feature type="region of interest" description="Disordered" evidence="1">
    <location>
        <begin position="2338"/>
        <end position="2378"/>
    </location>
</feature>
<feature type="region of interest" description="Disordered" evidence="1">
    <location>
        <begin position="1064"/>
        <end position="1120"/>
    </location>
</feature>
<feature type="compositionally biased region" description="Polar residues" evidence="1">
    <location>
        <begin position="2008"/>
        <end position="2042"/>
    </location>
</feature>
<evidence type="ECO:0000256" key="1">
    <source>
        <dbReference type="SAM" id="MobiDB-lite"/>
    </source>
</evidence>
<feature type="region of interest" description="Disordered" evidence="1">
    <location>
        <begin position="1164"/>
        <end position="1191"/>
    </location>
</feature>
<protein>
    <submittedName>
        <fullName evidence="4">Uncharacterized protein</fullName>
    </submittedName>
</protein>
<feature type="region of interest" description="Disordered" evidence="1">
    <location>
        <begin position="1226"/>
        <end position="1245"/>
    </location>
</feature>
<feature type="compositionally biased region" description="Basic and acidic residues" evidence="1">
    <location>
        <begin position="602"/>
        <end position="621"/>
    </location>
</feature>
<feature type="compositionally biased region" description="Polar residues" evidence="1">
    <location>
        <begin position="697"/>
        <end position="707"/>
    </location>
</feature>
<name>A0A8T3CHV0_9TELE</name>
<feature type="domain" description="TASOR alpha/beta" evidence="2">
    <location>
        <begin position="2747"/>
        <end position="2842"/>
    </location>
</feature>
<dbReference type="PANTHER" id="PTHR16207">
    <property type="entry name" value="SET DOMAIN-CONTAINING PROTEIN"/>
    <property type="match status" value="1"/>
</dbReference>
<evidence type="ECO:0000313" key="5">
    <source>
        <dbReference type="Proteomes" id="UP000829720"/>
    </source>
</evidence>
<reference evidence="4" key="1">
    <citation type="submission" date="2021-01" db="EMBL/GenBank/DDBJ databases">
        <authorList>
            <person name="Zahm M."/>
            <person name="Roques C."/>
            <person name="Cabau C."/>
            <person name="Klopp C."/>
            <person name="Donnadieu C."/>
            <person name="Jouanno E."/>
            <person name="Lampietro C."/>
            <person name="Louis A."/>
            <person name="Herpin A."/>
            <person name="Echchiki A."/>
            <person name="Berthelot C."/>
            <person name="Parey E."/>
            <person name="Roest-Crollius H."/>
            <person name="Braasch I."/>
            <person name="Postlethwait J."/>
            <person name="Bobe J."/>
            <person name="Montfort J."/>
            <person name="Bouchez O."/>
            <person name="Begum T."/>
            <person name="Mejri S."/>
            <person name="Adams A."/>
            <person name="Chen W.-J."/>
            <person name="Guiguen Y."/>
        </authorList>
    </citation>
    <scope>NUCLEOTIDE SEQUENCE</scope>
    <source>
        <tissue evidence="4">Blood</tissue>
    </source>
</reference>
<dbReference type="Pfam" id="PF24630">
    <property type="entry name" value="PIN_TASOR"/>
    <property type="match status" value="1"/>
</dbReference>
<feature type="region of interest" description="Disordered" evidence="1">
    <location>
        <begin position="455"/>
        <end position="483"/>
    </location>
</feature>
<feature type="compositionally biased region" description="Polar residues" evidence="1">
    <location>
        <begin position="1842"/>
        <end position="1862"/>
    </location>
</feature>
<feature type="domain" description="TASOR PIN" evidence="3">
    <location>
        <begin position="2846"/>
        <end position="2980"/>
    </location>
</feature>
<organism evidence="4 5">
    <name type="scientific">Albula goreensis</name>
    <dbReference type="NCBI Taxonomy" id="1534307"/>
    <lineage>
        <taxon>Eukaryota</taxon>
        <taxon>Metazoa</taxon>
        <taxon>Chordata</taxon>
        <taxon>Craniata</taxon>
        <taxon>Vertebrata</taxon>
        <taxon>Euteleostomi</taxon>
        <taxon>Actinopterygii</taxon>
        <taxon>Neopterygii</taxon>
        <taxon>Teleostei</taxon>
        <taxon>Albuliformes</taxon>
        <taxon>Albulidae</taxon>
        <taxon>Albula</taxon>
    </lineage>
</organism>
<feature type="compositionally biased region" description="Low complexity" evidence="1">
    <location>
        <begin position="2645"/>
        <end position="2656"/>
    </location>
</feature>
<dbReference type="OrthoDB" id="5960959at2759"/>
<gene>
    <name evidence="4" type="ORF">AGOR_G00249640</name>
</gene>
<dbReference type="GO" id="GO:0045814">
    <property type="term" value="P:negative regulation of gene expression, epigenetic"/>
    <property type="evidence" value="ECO:0007669"/>
    <property type="project" value="InterPro"/>
</dbReference>
<dbReference type="GO" id="GO:0005654">
    <property type="term" value="C:nucleoplasm"/>
    <property type="evidence" value="ECO:0007669"/>
    <property type="project" value="TreeGrafter"/>
</dbReference>
<feature type="compositionally biased region" description="Basic and acidic residues" evidence="1">
    <location>
        <begin position="1731"/>
        <end position="1758"/>
    </location>
</feature>
<feature type="compositionally biased region" description="Basic and acidic residues" evidence="1">
    <location>
        <begin position="776"/>
        <end position="785"/>
    </location>
</feature>
<dbReference type="EMBL" id="JAERUA010000025">
    <property type="protein sequence ID" value="KAI1882338.1"/>
    <property type="molecule type" value="Genomic_DNA"/>
</dbReference>
<feature type="compositionally biased region" description="Basic and acidic residues" evidence="1">
    <location>
        <begin position="1599"/>
        <end position="1611"/>
    </location>
</feature>
<feature type="compositionally biased region" description="Polar residues" evidence="1">
    <location>
        <begin position="1775"/>
        <end position="1809"/>
    </location>
</feature>
<feature type="compositionally biased region" description="Polar residues" evidence="1">
    <location>
        <begin position="1818"/>
        <end position="1834"/>
    </location>
</feature>
<feature type="compositionally biased region" description="Basic and acidic residues" evidence="1">
    <location>
        <begin position="668"/>
        <end position="688"/>
    </location>
</feature>
<feature type="compositionally biased region" description="Basic and acidic residues" evidence="1">
    <location>
        <begin position="1933"/>
        <end position="1946"/>
    </location>
</feature>
<feature type="compositionally biased region" description="Basic and acidic residues" evidence="1">
    <location>
        <begin position="1672"/>
        <end position="1714"/>
    </location>
</feature>
<evidence type="ECO:0000259" key="2">
    <source>
        <dbReference type="Pfam" id="PF23314"/>
    </source>
</evidence>
<feature type="region of interest" description="Disordered" evidence="1">
    <location>
        <begin position="960"/>
        <end position="981"/>
    </location>
</feature>
<feature type="compositionally biased region" description="Basic and acidic residues" evidence="1">
    <location>
        <begin position="2173"/>
        <end position="2191"/>
    </location>
</feature>
<feature type="region of interest" description="Disordered" evidence="1">
    <location>
        <begin position="567"/>
        <end position="626"/>
    </location>
</feature>
<feature type="region of interest" description="Disordered" evidence="1">
    <location>
        <begin position="1334"/>
        <end position="1361"/>
    </location>
</feature>
<dbReference type="Proteomes" id="UP000829720">
    <property type="component" value="Unassembled WGS sequence"/>
</dbReference>
<feature type="compositionally biased region" description="Basic and acidic residues" evidence="1">
    <location>
        <begin position="712"/>
        <end position="727"/>
    </location>
</feature>
<feature type="compositionally biased region" description="Polar residues" evidence="1">
    <location>
        <begin position="2215"/>
        <end position="2228"/>
    </location>
</feature>
<comment type="caution">
    <text evidence="4">The sequence shown here is derived from an EMBL/GenBank/DDBJ whole genome shotgun (WGS) entry which is preliminary data.</text>
</comment>
<feature type="compositionally biased region" description="Polar residues" evidence="1">
    <location>
        <begin position="502"/>
        <end position="535"/>
    </location>
</feature>
<feature type="compositionally biased region" description="Basic and acidic residues" evidence="1">
    <location>
        <begin position="1651"/>
        <end position="1660"/>
    </location>
</feature>
<proteinExistence type="predicted"/>
<dbReference type="Pfam" id="PF23314">
    <property type="entry name" value="TASOR_alpha-beta"/>
    <property type="match status" value="1"/>
</dbReference>
<keyword evidence="5" id="KW-1185">Reference proteome</keyword>
<dbReference type="InterPro" id="IPR056242">
    <property type="entry name" value="PIN_TASOR"/>
</dbReference>
<feature type="compositionally biased region" description="Polar residues" evidence="1">
    <location>
        <begin position="739"/>
        <end position="757"/>
    </location>
</feature>
<feature type="region of interest" description="Disordered" evidence="1">
    <location>
        <begin position="2079"/>
        <end position="2242"/>
    </location>
</feature>
<feature type="region of interest" description="Disordered" evidence="1">
    <location>
        <begin position="667"/>
        <end position="827"/>
    </location>
</feature>
<dbReference type="PANTHER" id="PTHR16207:SF10">
    <property type="entry name" value="PROTEIN TASOR 2"/>
    <property type="match status" value="1"/>
</dbReference>
<feature type="compositionally biased region" description="Acidic residues" evidence="1">
    <location>
        <begin position="1715"/>
        <end position="1730"/>
    </location>
</feature>
<feature type="region of interest" description="Disordered" evidence="1">
    <location>
        <begin position="1624"/>
        <end position="1951"/>
    </location>
</feature>
<feature type="compositionally biased region" description="Basic and acidic residues" evidence="1">
    <location>
        <begin position="1624"/>
        <end position="1639"/>
    </location>
</feature>
<feature type="compositionally biased region" description="Basic and acidic residues" evidence="1">
    <location>
        <begin position="2118"/>
        <end position="2130"/>
    </location>
</feature>